<reference evidence="2" key="1">
    <citation type="journal article" date="2020" name="Stud. Mycol.">
        <title>101 Dothideomycetes genomes: a test case for predicting lifestyles and emergence of pathogens.</title>
        <authorList>
            <person name="Haridas S."/>
            <person name="Albert R."/>
            <person name="Binder M."/>
            <person name="Bloem J."/>
            <person name="Labutti K."/>
            <person name="Salamov A."/>
            <person name="Andreopoulos B."/>
            <person name="Baker S."/>
            <person name="Barry K."/>
            <person name="Bills G."/>
            <person name="Bluhm B."/>
            <person name="Cannon C."/>
            <person name="Castanera R."/>
            <person name="Culley D."/>
            <person name="Daum C."/>
            <person name="Ezra D."/>
            <person name="Gonzalez J."/>
            <person name="Henrissat B."/>
            <person name="Kuo A."/>
            <person name="Liang C."/>
            <person name="Lipzen A."/>
            <person name="Lutzoni F."/>
            <person name="Magnuson J."/>
            <person name="Mondo S."/>
            <person name="Nolan M."/>
            <person name="Ohm R."/>
            <person name="Pangilinan J."/>
            <person name="Park H.-J."/>
            <person name="Ramirez L."/>
            <person name="Alfaro M."/>
            <person name="Sun H."/>
            <person name="Tritt A."/>
            <person name="Yoshinaga Y."/>
            <person name="Zwiers L.-H."/>
            <person name="Turgeon B."/>
            <person name="Goodwin S."/>
            <person name="Spatafora J."/>
            <person name="Crous P."/>
            <person name="Grigoriev I."/>
        </authorList>
    </citation>
    <scope>NUCLEOTIDE SEQUENCE</scope>
    <source>
        <strain evidence="2">CBS 121167</strain>
    </source>
</reference>
<dbReference type="Proteomes" id="UP000799438">
    <property type="component" value="Unassembled WGS sequence"/>
</dbReference>
<feature type="transmembrane region" description="Helical" evidence="1">
    <location>
        <begin position="47"/>
        <end position="66"/>
    </location>
</feature>
<keyword evidence="1" id="KW-0812">Transmembrane</keyword>
<protein>
    <submittedName>
        <fullName evidence="2">Uncharacterized protein</fullName>
    </submittedName>
</protein>
<proteinExistence type="predicted"/>
<sequence length="88" mass="9857">MTTPTRALFRAVKRTVAPLYKNENPIKRYPVTERMRPFNYGTMGKRLFSTGTGFVVYTSAALAWPLPVMWAGRKESGCAAENLESGLQ</sequence>
<organism evidence="2 3">
    <name type="scientific">Aplosporella prunicola CBS 121167</name>
    <dbReference type="NCBI Taxonomy" id="1176127"/>
    <lineage>
        <taxon>Eukaryota</taxon>
        <taxon>Fungi</taxon>
        <taxon>Dikarya</taxon>
        <taxon>Ascomycota</taxon>
        <taxon>Pezizomycotina</taxon>
        <taxon>Dothideomycetes</taxon>
        <taxon>Dothideomycetes incertae sedis</taxon>
        <taxon>Botryosphaeriales</taxon>
        <taxon>Aplosporellaceae</taxon>
        <taxon>Aplosporella</taxon>
    </lineage>
</organism>
<dbReference type="EMBL" id="ML995496">
    <property type="protein sequence ID" value="KAF2138605.1"/>
    <property type="molecule type" value="Genomic_DNA"/>
</dbReference>
<dbReference type="GeneID" id="54299903"/>
<dbReference type="AlphaFoldDB" id="A0A6A6B5Q0"/>
<keyword evidence="3" id="KW-1185">Reference proteome</keyword>
<name>A0A6A6B5Q0_9PEZI</name>
<evidence type="ECO:0000313" key="2">
    <source>
        <dbReference type="EMBL" id="KAF2138605.1"/>
    </source>
</evidence>
<gene>
    <name evidence="2" type="ORF">K452DRAFT_301129</name>
</gene>
<keyword evidence="1" id="KW-0472">Membrane</keyword>
<evidence type="ECO:0000256" key="1">
    <source>
        <dbReference type="SAM" id="Phobius"/>
    </source>
</evidence>
<evidence type="ECO:0000313" key="3">
    <source>
        <dbReference type="Proteomes" id="UP000799438"/>
    </source>
</evidence>
<accession>A0A6A6B5Q0</accession>
<dbReference type="RefSeq" id="XP_033394318.1">
    <property type="nucleotide sequence ID" value="XM_033542406.1"/>
</dbReference>
<keyword evidence="1" id="KW-1133">Transmembrane helix</keyword>